<feature type="compositionally biased region" description="Basic and acidic residues" evidence="1">
    <location>
        <begin position="14"/>
        <end position="38"/>
    </location>
</feature>
<protein>
    <submittedName>
        <fullName evidence="2">Uncharacterized protein</fullName>
    </submittedName>
</protein>
<gene>
    <name evidence="2" type="ORF">JZ751_026119</name>
</gene>
<comment type="caution">
    <text evidence="2">The sequence shown here is derived from an EMBL/GenBank/DDBJ whole genome shotgun (WGS) entry which is preliminary data.</text>
</comment>
<evidence type="ECO:0000313" key="3">
    <source>
        <dbReference type="Proteomes" id="UP000824540"/>
    </source>
</evidence>
<feature type="region of interest" description="Disordered" evidence="1">
    <location>
        <begin position="1"/>
        <end position="121"/>
    </location>
</feature>
<reference evidence="2" key="1">
    <citation type="thesis" date="2021" institute="BYU ScholarsArchive" country="Provo, UT, USA">
        <title>Applications of and Algorithms for Genome Assembly and Genomic Analyses with an Emphasis on Marine Teleosts.</title>
        <authorList>
            <person name="Pickett B.D."/>
        </authorList>
    </citation>
    <scope>NUCLEOTIDE SEQUENCE</scope>
    <source>
        <strain evidence="2">HI-2016</strain>
    </source>
</reference>
<dbReference type="Proteomes" id="UP000824540">
    <property type="component" value="Unassembled WGS sequence"/>
</dbReference>
<dbReference type="EMBL" id="JAFBMS010000008">
    <property type="protein sequence ID" value="KAG9349766.1"/>
    <property type="molecule type" value="Genomic_DNA"/>
</dbReference>
<feature type="compositionally biased region" description="Polar residues" evidence="1">
    <location>
        <begin position="68"/>
        <end position="90"/>
    </location>
</feature>
<proteinExistence type="predicted"/>
<sequence length="121" mass="13665">MESSSSSTELEAIATKEAEEKQNRDILREKEEQLMEERKKRKDEKKKKEAGLKKASEQKNKVPEHIKSSLNQPQPANPKSDTSTVTSIVSNARRAPASSHAQVPPRYPPREVPPHAAKWEV</sequence>
<evidence type="ECO:0000313" key="2">
    <source>
        <dbReference type="EMBL" id="KAG9349766.1"/>
    </source>
</evidence>
<organism evidence="2 3">
    <name type="scientific">Albula glossodonta</name>
    <name type="common">roundjaw bonefish</name>
    <dbReference type="NCBI Taxonomy" id="121402"/>
    <lineage>
        <taxon>Eukaryota</taxon>
        <taxon>Metazoa</taxon>
        <taxon>Chordata</taxon>
        <taxon>Craniata</taxon>
        <taxon>Vertebrata</taxon>
        <taxon>Euteleostomi</taxon>
        <taxon>Actinopterygii</taxon>
        <taxon>Neopterygii</taxon>
        <taxon>Teleostei</taxon>
        <taxon>Albuliformes</taxon>
        <taxon>Albulidae</taxon>
        <taxon>Albula</taxon>
    </lineage>
</organism>
<dbReference type="AlphaFoldDB" id="A0A8T2PDF8"/>
<feature type="compositionally biased region" description="Basic and acidic residues" evidence="1">
    <location>
        <begin position="46"/>
        <end position="67"/>
    </location>
</feature>
<name>A0A8T2PDF8_9TELE</name>
<feature type="compositionally biased region" description="Basic and acidic residues" evidence="1">
    <location>
        <begin position="108"/>
        <end position="121"/>
    </location>
</feature>
<accession>A0A8T2PDF8</accession>
<keyword evidence="3" id="KW-1185">Reference proteome</keyword>
<evidence type="ECO:0000256" key="1">
    <source>
        <dbReference type="SAM" id="MobiDB-lite"/>
    </source>
</evidence>